<dbReference type="InterPro" id="IPR007263">
    <property type="entry name" value="DCC1-like"/>
</dbReference>
<evidence type="ECO:0000313" key="2">
    <source>
        <dbReference type="Proteomes" id="UP001519272"/>
    </source>
</evidence>
<evidence type="ECO:0000313" key="1">
    <source>
        <dbReference type="EMBL" id="MBP1903461.1"/>
    </source>
</evidence>
<proteinExistence type="predicted"/>
<protein>
    <submittedName>
        <fullName evidence="1">DCC family thiol-disulfide oxidoreductase YuxK</fullName>
    </submittedName>
</protein>
<dbReference type="PANTHER" id="PTHR33639">
    <property type="entry name" value="THIOL-DISULFIDE OXIDOREDUCTASE DCC"/>
    <property type="match status" value="1"/>
</dbReference>
<dbReference type="EMBL" id="JAGGKG010000001">
    <property type="protein sequence ID" value="MBP1903461.1"/>
    <property type="molecule type" value="Genomic_DNA"/>
</dbReference>
<gene>
    <name evidence="1" type="ORF">J2Z32_000073</name>
</gene>
<sequence length="133" mass="15604">MMGNKIVLFDGVCHLCQWSIQFIISHDPQGYFHFASLQSEIGKELLKSNGLSEHYVSSVVLVENGRIYTGSTAALRIAKQLTFPWRLLYGFMIVPRFIREPIYKYIAKNRYRWFGKDEVCFMPTQELRSRFLD</sequence>
<name>A0ABS4FLK5_9BACL</name>
<organism evidence="1 2">
    <name type="scientific">Paenibacillus turicensis</name>
    <dbReference type="NCBI Taxonomy" id="160487"/>
    <lineage>
        <taxon>Bacteria</taxon>
        <taxon>Bacillati</taxon>
        <taxon>Bacillota</taxon>
        <taxon>Bacilli</taxon>
        <taxon>Bacillales</taxon>
        <taxon>Paenibacillaceae</taxon>
        <taxon>Paenibacillus</taxon>
    </lineage>
</organism>
<keyword evidence="2" id="KW-1185">Reference proteome</keyword>
<dbReference type="PANTHER" id="PTHR33639:SF2">
    <property type="entry name" value="DUF393 DOMAIN-CONTAINING PROTEIN"/>
    <property type="match status" value="1"/>
</dbReference>
<accession>A0ABS4FLK5</accession>
<dbReference type="Pfam" id="PF04134">
    <property type="entry name" value="DCC1-like"/>
    <property type="match status" value="1"/>
</dbReference>
<comment type="caution">
    <text evidence="1">The sequence shown here is derived from an EMBL/GenBank/DDBJ whole genome shotgun (WGS) entry which is preliminary data.</text>
</comment>
<reference evidence="1 2" key="1">
    <citation type="submission" date="2021-03" db="EMBL/GenBank/DDBJ databases">
        <title>Genomic Encyclopedia of Type Strains, Phase IV (KMG-IV): sequencing the most valuable type-strain genomes for metagenomic binning, comparative biology and taxonomic classification.</title>
        <authorList>
            <person name="Goeker M."/>
        </authorList>
    </citation>
    <scope>NUCLEOTIDE SEQUENCE [LARGE SCALE GENOMIC DNA]</scope>
    <source>
        <strain evidence="1 2">DSM 14349</strain>
    </source>
</reference>
<dbReference type="RefSeq" id="WP_210087170.1">
    <property type="nucleotide sequence ID" value="NZ_JAGGKG010000001.1"/>
</dbReference>
<dbReference type="InterPro" id="IPR052927">
    <property type="entry name" value="DCC_oxidoreductase"/>
</dbReference>
<dbReference type="Proteomes" id="UP001519272">
    <property type="component" value="Unassembled WGS sequence"/>
</dbReference>